<sequence>MGADRPFGGRVSGARLAMILGDWRRGGSRRGASDLAAAIELHVSDGQLPPGTRLPAERALADALGVSRTLVGSALERLREQGLIASRQGAGSWVTAAGGRGATLAPAARLDLIDFARASPPAVSGFMAAVDAARPMLTPELLEHGYSVRGLPVLRERIAARYTARGLPTTPAQVLVTNGAHHAFALALRALVAPGDRVLVEQPCYPNTPEAIRAAHALAVPVAVDAYAGWDLDGIEAALRQAAPRLAYLVPDFQNPTGLRMSEADRQRLGAVLSRVRTPAVVDETHAELDLEGDPVDGPAPLAAFAGDWAITVGSAAKSFWGGLRLGWIRASEELLDRLVSARWSLDLGSPVLEQLVLAELLADPDPALRARRQEVRGMRDTLAAAVREHCPEWTFQLPSGGLGLWCRLPEPMSTRLSVAAANHGVQLAPGSRFGVHGGLERWLRLPYTQPAARLREAVRRLSLAAASAAGVADGVSSTVDATVT</sequence>
<evidence type="ECO:0000256" key="5">
    <source>
        <dbReference type="ARBA" id="ARBA00023163"/>
    </source>
</evidence>
<dbReference type="CDD" id="cd00609">
    <property type="entry name" value="AAT_like"/>
    <property type="match status" value="1"/>
</dbReference>
<dbReference type="InterPro" id="IPR051446">
    <property type="entry name" value="HTH_trans_reg/aminotransferase"/>
</dbReference>
<evidence type="ECO:0000256" key="4">
    <source>
        <dbReference type="ARBA" id="ARBA00023125"/>
    </source>
</evidence>
<gene>
    <name evidence="7" type="ORF">BAY60_06405</name>
</gene>
<keyword evidence="2" id="KW-0663">Pyridoxal phosphate</keyword>
<dbReference type="PANTHER" id="PTHR46577:SF1">
    <property type="entry name" value="HTH-TYPE TRANSCRIPTIONAL REGULATORY PROTEIN GABR"/>
    <property type="match status" value="1"/>
</dbReference>
<keyword evidence="3" id="KW-0805">Transcription regulation</keyword>
<dbReference type="PROSITE" id="PS50949">
    <property type="entry name" value="HTH_GNTR"/>
    <property type="match status" value="1"/>
</dbReference>
<dbReference type="CDD" id="cd07377">
    <property type="entry name" value="WHTH_GntR"/>
    <property type="match status" value="1"/>
</dbReference>
<dbReference type="InterPro" id="IPR036390">
    <property type="entry name" value="WH_DNA-bd_sf"/>
</dbReference>
<evidence type="ECO:0000259" key="6">
    <source>
        <dbReference type="PROSITE" id="PS50949"/>
    </source>
</evidence>
<feature type="domain" description="HTH gntR-type" evidence="6">
    <location>
        <begin position="29"/>
        <end position="97"/>
    </location>
</feature>
<organism evidence="7 8">
    <name type="scientific">Prauserella muralis</name>
    <dbReference type="NCBI Taxonomy" id="588067"/>
    <lineage>
        <taxon>Bacteria</taxon>
        <taxon>Bacillati</taxon>
        <taxon>Actinomycetota</taxon>
        <taxon>Actinomycetes</taxon>
        <taxon>Pseudonocardiales</taxon>
        <taxon>Pseudonocardiaceae</taxon>
        <taxon>Prauserella</taxon>
    </lineage>
</organism>
<protein>
    <submittedName>
        <fullName evidence="7">GntR family transcriptional regulator</fullName>
    </submittedName>
</protein>
<dbReference type="GO" id="GO:0003700">
    <property type="term" value="F:DNA-binding transcription factor activity"/>
    <property type="evidence" value="ECO:0007669"/>
    <property type="project" value="InterPro"/>
</dbReference>
<keyword evidence="5" id="KW-0804">Transcription</keyword>
<comment type="caution">
    <text evidence="7">The sequence shown here is derived from an EMBL/GenBank/DDBJ whole genome shotgun (WGS) entry which is preliminary data.</text>
</comment>
<evidence type="ECO:0000313" key="8">
    <source>
        <dbReference type="Proteomes" id="UP000249915"/>
    </source>
</evidence>
<dbReference type="InterPro" id="IPR036388">
    <property type="entry name" value="WH-like_DNA-bd_sf"/>
</dbReference>
<dbReference type="SUPFAM" id="SSF46785">
    <property type="entry name" value="Winged helix' DNA-binding domain"/>
    <property type="match status" value="1"/>
</dbReference>
<dbReference type="SUPFAM" id="SSF53383">
    <property type="entry name" value="PLP-dependent transferases"/>
    <property type="match status" value="1"/>
</dbReference>
<dbReference type="Pfam" id="PF00392">
    <property type="entry name" value="GntR"/>
    <property type="match status" value="1"/>
</dbReference>
<dbReference type="Gene3D" id="3.40.640.10">
    <property type="entry name" value="Type I PLP-dependent aspartate aminotransferase-like (Major domain)"/>
    <property type="match status" value="1"/>
</dbReference>
<comment type="similarity">
    <text evidence="1">In the C-terminal section; belongs to the class-I pyridoxal-phosphate-dependent aminotransferase family.</text>
</comment>
<dbReference type="RefSeq" id="WP_211330196.1">
    <property type="nucleotide sequence ID" value="NZ_MASW01000001.1"/>
</dbReference>
<dbReference type="GO" id="GO:0003677">
    <property type="term" value="F:DNA binding"/>
    <property type="evidence" value="ECO:0007669"/>
    <property type="project" value="UniProtKB-KW"/>
</dbReference>
<dbReference type="InterPro" id="IPR000524">
    <property type="entry name" value="Tscrpt_reg_HTH_GntR"/>
</dbReference>
<evidence type="ECO:0000256" key="3">
    <source>
        <dbReference type="ARBA" id="ARBA00023015"/>
    </source>
</evidence>
<keyword evidence="8" id="KW-1185">Reference proteome</keyword>
<dbReference type="AlphaFoldDB" id="A0A2V4BMT1"/>
<evidence type="ECO:0000256" key="2">
    <source>
        <dbReference type="ARBA" id="ARBA00022898"/>
    </source>
</evidence>
<keyword evidence="4" id="KW-0238">DNA-binding</keyword>
<dbReference type="Proteomes" id="UP000249915">
    <property type="component" value="Unassembled WGS sequence"/>
</dbReference>
<evidence type="ECO:0000256" key="1">
    <source>
        <dbReference type="ARBA" id="ARBA00005384"/>
    </source>
</evidence>
<evidence type="ECO:0000313" key="7">
    <source>
        <dbReference type="EMBL" id="PXY31953.1"/>
    </source>
</evidence>
<reference evidence="7 8" key="1">
    <citation type="submission" date="2016-07" db="EMBL/GenBank/DDBJ databases">
        <title>Draft genome sequence of Prauserella muralis DSM 45305, isolated from a mould-covered wall in an indoor environment.</title>
        <authorList>
            <person name="Ruckert C."/>
            <person name="Albersmeier A."/>
            <person name="Jiang C.-L."/>
            <person name="Jiang Y."/>
            <person name="Kalinowski J."/>
            <person name="Schneider O."/>
            <person name="Winkler A."/>
            <person name="Zotchev S.B."/>
        </authorList>
    </citation>
    <scope>NUCLEOTIDE SEQUENCE [LARGE SCALE GENOMIC DNA]</scope>
    <source>
        <strain evidence="7 8">DSM 45305</strain>
    </source>
</reference>
<name>A0A2V4BMT1_9PSEU</name>
<dbReference type="InterPro" id="IPR015421">
    <property type="entry name" value="PyrdxlP-dep_Trfase_major"/>
</dbReference>
<dbReference type="InterPro" id="IPR015424">
    <property type="entry name" value="PyrdxlP-dep_Trfase"/>
</dbReference>
<dbReference type="InterPro" id="IPR004839">
    <property type="entry name" value="Aminotransferase_I/II_large"/>
</dbReference>
<proteinExistence type="inferred from homology"/>
<dbReference type="GO" id="GO:0030170">
    <property type="term" value="F:pyridoxal phosphate binding"/>
    <property type="evidence" value="ECO:0007669"/>
    <property type="project" value="InterPro"/>
</dbReference>
<accession>A0A2V4BMT1</accession>
<dbReference type="Pfam" id="PF00155">
    <property type="entry name" value="Aminotran_1_2"/>
    <property type="match status" value="1"/>
</dbReference>
<dbReference type="SMART" id="SM00345">
    <property type="entry name" value="HTH_GNTR"/>
    <property type="match status" value="1"/>
</dbReference>
<dbReference type="Gene3D" id="1.10.10.10">
    <property type="entry name" value="Winged helix-like DNA-binding domain superfamily/Winged helix DNA-binding domain"/>
    <property type="match status" value="1"/>
</dbReference>
<dbReference type="PANTHER" id="PTHR46577">
    <property type="entry name" value="HTH-TYPE TRANSCRIPTIONAL REGULATORY PROTEIN GABR"/>
    <property type="match status" value="1"/>
</dbReference>
<dbReference type="EMBL" id="MASW01000001">
    <property type="protein sequence ID" value="PXY31953.1"/>
    <property type="molecule type" value="Genomic_DNA"/>
</dbReference>
<dbReference type="PRINTS" id="PR00035">
    <property type="entry name" value="HTHGNTR"/>
</dbReference>